<keyword evidence="2" id="KW-1185">Reference proteome</keyword>
<sequence>MAGSVGQELLDVPLPDMVLKLALGIAEAQKALDENSVETAKALAETEMPLVMGVTQTIAANGDVTYVNAAPVNVSLIQIGLMPTFYQFAEATIEVTMDIKTTTSVETSLKVGVKAKAGFACWSASVSVDVSHNRKFGKEVHGTSRLLTRMVPVPPPPRLAPQLNIVDNRPPKVPA</sequence>
<dbReference type="RefSeq" id="WP_207776267.1">
    <property type="nucleotide sequence ID" value="NZ_JAVDXT010000001.1"/>
</dbReference>
<reference evidence="1 2" key="1">
    <citation type="submission" date="2023-07" db="EMBL/GenBank/DDBJ databases">
        <title>Sorghum-associated microbial communities from plants grown in Nebraska, USA.</title>
        <authorList>
            <person name="Schachtman D."/>
        </authorList>
    </citation>
    <scope>NUCLEOTIDE SEQUENCE [LARGE SCALE GENOMIC DNA]</scope>
    <source>
        <strain evidence="1 2">BE313</strain>
    </source>
</reference>
<accession>A0ABU2C3S3</accession>
<dbReference type="Proteomes" id="UP001180487">
    <property type="component" value="Unassembled WGS sequence"/>
</dbReference>
<comment type="caution">
    <text evidence="1">The sequence shown here is derived from an EMBL/GenBank/DDBJ whole genome shotgun (WGS) entry which is preliminary data.</text>
</comment>
<dbReference type="EMBL" id="JAVDXT010000001">
    <property type="protein sequence ID" value="MDR7375980.1"/>
    <property type="molecule type" value="Genomic_DNA"/>
</dbReference>
<proteinExistence type="predicted"/>
<gene>
    <name evidence="1" type="ORF">J2X19_000638</name>
</gene>
<evidence type="ECO:0000313" key="1">
    <source>
        <dbReference type="EMBL" id="MDR7375980.1"/>
    </source>
</evidence>
<evidence type="ECO:0008006" key="3">
    <source>
        <dbReference type="Google" id="ProtNLM"/>
    </source>
</evidence>
<name>A0ABU2C3S3_9BURK</name>
<protein>
    <recommendedName>
        <fullName evidence="3">DUF2589 domain-containing protein</fullName>
    </recommendedName>
</protein>
<evidence type="ECO:0000313" key="2">
    <source>
        <dbReference type="Proteomes" id="UP001180487"/>
    </source>
</evidence>
<organism evidence="1 2">
    <name type="scientific">Rhodoferax ferrireducens</name>
    <dbReference type="NCBI Taxonomy" id="192843"/>
    <lineage>
        <taxon>Bacteria</taxon>
        <taxon>Pseudomonadati</taxon>
        <taxon>Pseudomonadota</taxon>
        <taxon>Betaproteobacteria</taxon>
        <taxon>Burkholderiales</taxon>
        <taxon>Comamonadaceae</taxon>
        <taxon>Rhodoferax</taxon>
    </lineage>
</organism>